<dbReference type="Proteomes" id="UP001595645">
    <property type="component" value="Unassembled WGS sequence"/>
</dbReference>
<name>A0ABV7NZI7_9PSEU</name>
<sequence>MKITLVNASGGHNVVSALGARRMPTTVCTDRATCITTAMHTEGVRRPRQSVTP</sequence>
<dbReference type="EMBL" id="JBHRWK010000025">
    <property type="protein sequence ID" value="MFC3451647.1"/>
    <property type="molecule type" value="Genomic_DNA"/>
</dbReference>
<organism evidence="1 2">
    <name type="scientific">Amycolatopsis speibonae</name>
    <dbReference type="NCBI Taxonomy" id="1450224"/>
    <lineage>
        <taxon>Bacteria</taxon>
        <taxon>Bacillati</taxon>
        <taxon>Actinomycetota</taxon>
        <taxon>Actinomycetes</taxon>
        <taxon>Pseudonocardiales</taxon>
        <taxon>Pseudonocardiaceae</taxon>
        <taxon>Amycolatopsis</taxon>
    </lineage>
</organism>
<evidence type="ECO:0000313" key="2">
    <source>
        <dbReference type="Proteomes" id="UP001595645"/>
    </source>
</evidence>
<evidence type="ECO:0000313" key="1">
    <source>
        <dbReference type="EMBL" id="MFC3451647.1"/>
    </source>
</evidence>
<gene>
    <name evidence="1" type="ORF">ACFOSH_19620</name>
</gene>
<accession>A0ABV7NZI7</accession>
<proteinExistence type="predicted"/>
<comment type="caution">
    <text evidence="1">The sequence shown here is derived from an EMBL/GenBank/DDBJ whole genome shotgun (WGS) entry which is preliminary data.</text>
</comment>
<keyword evidence="2" id="KW-1185">Reference proteome</keyword>
<protein>
    <submittedName>
        <fullName evidence="1">Uncharacterized protein</fullName>
    </submittedName>
</protein>
<dbReference type="RefSeq" id="WP_378240414.1">
    <property type="nucleotide sequence ID" value="NZ_JBHRWK010000025.1"/>
</dbReference>
<reference evidence="2" key="1">
    <citation type="journal article" date="2019" name="Int. J. Syst. Evol. Microbiol.">
        <title>The Global Catalogue of Microorganisms (GCM) 10K type strain sequencing project: providing services to taxonomists for standard genome sequencing and annotation.</title>
        <authorList>
            <consortium name="The Broad Institute Genomics Platform"/>
            <consortium name="The Broad Institute Genome Sequencing Center for Infectious Disease"/>
            <person name="Wu L."/>
            <person name="Ma J."/>
        </authorList>
    </citation>
    <scope>NUCLEOTIDE SEQUENCE [LARGE SCALE GENOMIC DNA]</scope>
    <source>
        <strain evidence="2">CGMCC 4.7676</strain>
    </source>
</reference>